<sequence>MRKKKYLNKNYYDDRKYINIGCKDRGMGALNVQLGSSNYFSVLKKDGFNRLSDDLFLRNNKKKATYEIKKENGYIRHIVTKENGEKVIIREVKLSKKEEKEEASGDIKDMITQKLANQLLKSLEDTQNQQKLLKTGIAGQKEREKQILQYSMNI</sequence>
<evidence type="ECO:0000313" key="1">
    <source>
        <dbReference type="EMBL" id="WHY54006.1"/>
    </source>
</evidence>
<organism evidence="1 2">
    <name type="scientific">Lysinibacillus pakistanensis</name>
    <dbReference type="NCBI Taxonomy" id="759811"/>
    <lineage>
        <taxon>Bacteria</taxon>
        <taxon>Bacillati</taxon>
        <taxon>Bacillota</taxon>
        <taxon>Bacilli</taxon>
        <taxon>Bacillales</taxon>
        <taxon>Bacillaceae</taxon>
        <taxon>Lysinibacillus</taxon>
    </lineage>
</organism>
<dbReference type="RefSeq" id="WP_283872568.1">
    <property type="nucleotide sequence ID" value="NZ_CP126101.1"/>
</dbReference>
<accession>A0AAX3X1E4</accession>
<proteinExistence type="predicted"/>
<dbReference type="EMBL" id="CP126101">
    <property type="protein sequence ID" value="WHY54006.1"/>
    <property type="molecule type" value="Genomic_DNA"/>
</dbReference>
<gene>
    <name evidence="1" type="ORF">QNH24_12435</name>
</gene>
<reference evidence="1" key="1">
    <citation type="submission" date="2023-05" db="EMBL/GenBank/DDBJ databases">
        <title>Comparative genomics of Bacillaceae isolates and their secondary metabolite potential.</title>
        <authorList>
            <person name="Song L."/>
            <person name="Nielsen L.J."/>
            <person name="Mohite O."/>
            <person name="Xu X."/>
            <person name="Weber T."/>
            <person name="Kovacs A.T."/>
        </authorList>
    </citation>
    <scope>NUCLEOTIDE SEQUENCE</scope>
    <source>
        <strain evidence="1">LY1</strain>
    </source>
</reference>
<name>A0AAX3X1E4_9BACI</name>
<dbReference type="AlphaFoldDB" id="A0AAX3X1E4"/>
<evidence type="ECO:0000313" key="2">
    <source>
        <dbReference type="Proteomes" id="UP001178322"/>
    </source>
</evidence>
<protein>
    <submittedName>
        <fullName evidence="1">Uncharacterized protein</fullName>
    </submittedName>
</protein>
<dbReference type="Proteomes" id="UP001178322">
    <property type="component" value="Chromosome"/>
</dbReference>